<dbReference type="Gene3D" id="3.30.300.30">
    <property type="match status" value="1"/>
</dbReference>
<organism evidence="13 14">
    <name type="scientific">Chromatocurvus halotolerans</name>
    <dbReference type="NCBI Taxonomy" id="1132028"/>
    <lineage>
        <taxon>Bacteria</taxon>
        <taxon>Pseudomonadati</taxon>
        <taxon>Pseudomonadota</taxon>
        <taxon>Gammaproteobacteria</taxon>
        <taxon>Cellvibrionales</taxon>
        <taxon>Halieaceae</taxon>
        <taxon>Chromatocurvus</taxon>
    </lineage>
</organism>
<dbReference type="Gene3D" id="3.40.50.720">
    <property type="entry name" value="NAD(P)-binding Rossmann-like Domain"/>
    <property type="match status" value="2"/>
</dbReference>
<keyword evidence="14" id="KW-1185">Reference proteome</keyword>
<dbReference type="InterPro" id="IPR025110">
    <property type="entry name" value="AMP-bd_C"/>
</dbReference>
<gene>
    <name evidence="13" type="ORF">EV688_11949</name>
</gene>
<dbReference type="SUPFAM" id="SSF56801">
    <property type="entry name" value="Acetyl-CoA synthetase-like"/>
    <property type="match status" value="1"/>
</dbReference>
<evidence type="ECO:0000259" key="12">
    <source>
        <dbReference type="Pfam" id="PF16177"/>
    </source>
</evidence>
<dbReference type="Pfam" id="PF00378">
    <property type="entry name" value="ECH_1"/>
    <property type="match status" value="1"/>
</dbReference>
<evidence type="ECO:0000259" key="10">
    <source>
        <dbReference type="Pfam" id="PF00501"/>
    </source>
</evidence>
<keyword evidence="8" id="KW-0007">Acetylation</keyword>
<dbReference type="GO" id="GO:0005829">
    <property type="term" value="C:cytosol"/>
    <property type="evidence" value="ECO:0007669"/>
    <property type="project" value="TreeGrafter"/>
</dbReference>
<evidence type="ECO:0000256" key="8">
    <source>
        <dbReference type="ARBA" id="ARBA00022990"/>
    </source>
</evidence>
<dbReference type="Gene3D" id="3.90.180.10">
    <property type="entry name" value="Medium-chain alcohol dehydrogenases, catalytic domain"/>
    <property type="match status" value="1"/>
</dbReference>
<dbReference type="OrthoDB" id="9803968at2"/>
<dbReference type="Pfam" id="PF00501">
    <property type="entry name" value="AMP-binding"/>
    <property type="match status" value="2"/>
</dbReference>
<evidence type="ECO:0000256" key="2">
    <source>
        <dbReference type="ARBA" id="ARBA00013275"/>
    </source>
</evidence>
<dbReference type="GO" id="GO:0005524">
    <property type="term" value="F:ATP binding"/>
    <property type="evidence" value="ECO:0007669"/>
    <property type="project" value="UniProtKB-KW"/>
</dbReference>
<evidence type="ECO:0000259" key="11">
    <source>
        <dbReference type="Pfam" id="PF13193"/>
    </source>
</evidence>
<evidence type="ECO:0000256" key="4">
    <source>
        <dbReference type="ARBA" id="ARBA00022553"/>
    </source>
</evidence>
<dbReference type="CDD" id="cd06558">
    <property type="entry name" value="crotonase-like"/>
    <property type="match status" value="1"/>
</dbReference>
<evidence type="ECO:0000256" key="1">
    <source>
        <dbReference type="ARBA" id="ARBA00006432"/>
    </source>
</evidence>
<dbReference type="InterPro" id="IPR000873">
    <property type="entry name" value="AMP-dep_synth/lig_dom"/>
</dbReference>
<dbReference type="SUPFAM" id="SSF50129">
    <property type="entry name" value="GroES-like"/>
    <property type="match status" value="1"/>
</dbReference>
<reference evidence="13 14" key="1">
    <citation type="submission" date="2019-03" db="EMBL/GenBank/DDBJ databases">
        <title>Genomic Encyclopedia of Type Strains, Phase IV (KMG-IV): sequencing the most valuable type-strain genomes for metagenomic binning, comparative biology and taxonomic classification.</title>
        <authorList>
            <person name="Goeker M."/>
        </authorList>
    </citation>
    <scope>NUCLEOTIDE SEQUENCE [LARGE SCALE GENOMIC DNA]</scope>
    <source>
        <strain evidence="13 14">DSM 23344</strain>
    </source>
</reference>
<evidence type="ECO:0000256" key="3">
    <source>
        <dbReference type="ARBA" id="ARBA00022450"/>
    </source>
</evidence>
<dbReference type="PANTHER" id="PTHR24095">
    <property type="entry name" value="ACETYL-COENZYME A SYNTHETASE"/>
    <property type="match status" value="1"/>
</dbReference>
<dbReference type="GO" id="GO:0003987">
    <property type="term" value="F:acetate-CoA ligase activity"/>
    <property type="evidence" value="ECO:0007669"/>
    <property type="project" value="UniProtKB-EC"/>
</dbReference>
<dbReference type="Pfam" id="PF16177">
    <property type="entry name" value="ACAS_N"/>
    <property type="match status" value="1"/>
</dbReference>
<dbReference type="GO" id="GO:0006085">
    <property type="term" value="P:acetyl-CoA biosynthetic process"/>
    <property type="evidence" value="ECO:0007669"/>
    <property type="project" value="TreeGrafter"/>
</dbReference>
<dbReference type="InterPro" id="IPR032387">
    <property type="entry name" value="ACAS_N"/>
</dbReference>
<dbReference type="InterPro" id="IPR036291">
    <property type="entry name" value="NAD(P)-bd_dom_sf"/>
</dbReference>
<dbReference type="EMBL" id="SLWX01000019">
    <property type="protein sequence ID" value="TCO72247.1"/>
    <property type="molecule type" value="Genomic_DNA"/>
</dbReference>
<keyword evidence="4" id="KW-0597">Phosphoprotein</keyword>
<dbReference type="InterPro" id="IPR042099">
    <property type="entry name" value="ANL_N_sf"/>
</dbReference>
<comment type="caution">
    <text evidence="13">The sequence shown here is derived from an EMBL/GenBank/DDBJ whole genome shotgun (WGS) entry which is preliminary data.</text>
</comment>
<evidence type="ECO:0000256" key="6">
    <source>
        <dbReference type="ARBA" id="ARBA00022741"/>
    </source>
</evidence>
<feature type="domain" description="AMP-dependent synthetase/ligase" evidence="10">
    <location>
        <begin position="140"/>
        <end position="230"/>
    </location>
</feature>
<dbReference type="PROSITE" id="PS00455">
    <property type="entry name" value="AMP_BINDING"/>
    <property type="match status" value="1"/>
</dbReference>
<comment type="catalytic activity">
    <reaction evidence="9">
        <text>a (3S)-3-hydroxyacyl-CoA + NAD(+) = a 3-oxoacyl-CoA + NADH + H(+)</text>
        <dbReference type="Rhea" id="RHEA:22432"/>
        <dbReference type="ChEBI" id="CHEBI:15378"/>
        <dbReference type="ChEBI" id="CHEBI:57318"/>
        <dbReference type="ChEBI" id="CHEBI:57540"/>
        <dbReference type="ChEBI" id="CHEBI:57945"/>
        <dbReference type="ChEBI" id="CHEBI:90726"/>
        <dbReference type="EC" id="1.1.1.35"/>
    </reaction>
</comment>
<evidence type="ECO:0000256" key="5">
    <source>
        <dbReference type="ARBA" id="ARBA00022598"/>
    </source>
</evidence>
<accession>A0A4R2KIM8</accession>
<dbReference type="InterPro" id="IPR029045">
    <property type="entry name" value="ClpP/crotonase-like_dom_sf"/>
</dbReference>
<protein>
    <recommendedName>
        <fullName evidence="2">acetate--CoA ligase</fullName>
        <ecNumber evidence="2">6.2.1.1</ecNumber>
    </recommendedName>
</protein>
<dbReference type="Proteomes" id="UP000294980">
    <property type="component" value="Unassembled WGS sequence"/>
</dbReference>
<feature type="domain" description="AMP-binding enzyme C-terminal" evidence="11">
    <location>
        <begin position="715"/>
        <end position="785"/>
    </location>
</feature>
<dbReference type="Gene3D" id="3.90.226.10">
    <property type="entry name" value="2-enoyl-CoA Hydratase, Chain A, domain 1"/>
    <property type="match status" value="1"/>
</dbReference>
<evidence type="ECO:0000256" key="9">
    <source>
        <dbReference type="ARBA" id="ARBA00049556"/>
    </source>
</evidence>
<evidence type="ECO:0000313" key="14">
    <source>
        <dbReference type="Proteomes" id="UP000294980"/>
    </source>
</evidence>
<dbReference type="GO" id="GO:0003857">
    <property type="term" value="F:(3S)-3-hydroxyacyl-CoA dehydrogenase (NAD+) activity"/>
    <property type="evidence" value="ECO:0007669"/>
    <property type="project" value="UniProtKB-EC"/>
</dbReference>
<dbReference type="InterPro" id="IPR045851">
    <property type="entry name" value="AMP-bd_C_sf"/>
</dbReference>
<dbReference type="InterPro" id="IPR011032">
    <property type="entry name" value="GroES-like_sf"/>
</dbReference>
<evidence type="ECO:0000256" key="7">
    <source>
        <dbReference type="ARBA" id="ARBA00022840"/>
    </source>
</evidence>
<dbReference type="InterPro" id="IPR020845">
    <property type="entry name" value="AMP-binding_CS"/>
</dbReference>
<evidence type="ECO:0000313" key="13">
    <source>
        <dbReference type="EMBL" id="TCO72247.1"/>
    </source>
</evidence>
<dbReference type="Gene3D" id="3.40.50.12780">
    <property type="entry name" value="N-terminal domain of ligase-like"/>
    <property type="match status" value="2"/>
</dbReference>
<dbReference type="SUPFAM" id="SSF52096">
    <property type="entry name" value="ClpP/crotonase"/>
    <property type="match status" value="1"/>
</dbReference>
<name>A0A4R2KIM8_9GAMM</name>
<dbReference type="Pfam" id="PF13193">
    <property type="entry name" value="AMP-binding_C"/>
    <property type="match status" value="1"/>
</dbReference>
<keyword evidence="3" id="KW-0596">Phosphopantetheine</keyword>
<proteinExistence type="inferred from homology"/>
<dbReference type="InterPro" id="IPR001753">
    <property type="entry name" value="Enoyl-CoA_hydra/iso"/>
</dbReference>
<dbReference type="PANTHER" id="PTHR24095:SF14">
    <property type="entry name" value="ACETYL-COENZYME A SYNTHETASE 1"/>
    <property type="match status" value="1"/>
</dbReference>
<sequence>MRGNRVTVNSDLWGLLPDEADESRQRRRAIDDPGSYHGDIAASELHWFDGDGWLTRSSRGSWQRLTGESETPDDDWRPWQQGLDDSAAPYYRWFVGAETNACFNEVDRHVLAGRGSHTAIVFEGDRWDPSRNAGKGGPVHEEHISYRKLLRESVLRAQVLSSLGLSRGDRIAFNLPNILEQIYYTEAAKRLGIIYTPVFGGFSAKTLSDRVFDAGARVVVTADGGYRNAEVVAYKETFTDPALDNFIPRTAALACFEAVLDDCDLGDARTRIVDAVRAGVAGEITLERSDLMRELGVALAAEAELPAERSAALRTTVARELAGVGHAVDQVIVVRYTGQDITVQPRDRWSDDLVSDAAGCVLAAAREAGFDAPSLDALDDLDDRDYWRAFNASHPAEPVPADWPLFIIYTSGSTGKPKGVVHTHGGWLAGIAHTMRMVFNAGEDDRLYVVGDPGWITGQSYLVAAPLALGMTTVLSEGSPLFPHAGRFASIIERHGVTIFKAGSTFLKAVMTDPASVDDMAAYDMSGVKVATFCAEPVSPAVQQFGMERICPRYINSYWATEHGGMVFSCPWGDIKDLKPDAHTWPLPWIQAEVRIATESDSAGRATAWRRAEPGEKGELVITQPYPYLARTLWGDAGNLGSDDWRGDIERFTEVYFHRWSDGLAYTQGDYAREHDDGGVTLHGRSDDVINVSGHRIGTEEIEGAILRDKTLRKDSPVGNAVVVGAPHDEKGETPVAFLVPAPGARLGDDDFARLQGLVRSEKGVTAVPSDFLVVSAVPETRSGKYMRRTLRALLLDDPLGDLSTLRNPEVVDEIRDTVAGWKAFGQLAQARQIVQSYRHLRVETHSVAPGRQVALLVIDSPPVNSLNERSLDELNTVLQHIGHQDHIEALVITGAGSAFVAGANVKELLEVGEAGDLESAQTPPNAAHTAFSLLENLGKPVIAAVNGPALGGGCELMLACACVVADRHARFGQPEINLNLLPGYGGTQRLVRRLYQRRGEAGLIEAVRMIASGRAIDAQEALAAGLVDSVVSRQGPVEAAMALVREYLSGDGPLKEAMAQHTAYLAAREETLPFDDGLLQDPRLAPTLAQLRAGGRGRCLDRILDAVSFGAREGQAAGLRHEAQLFAEAVCDPSAGPVGISAFLERRSAPLPVKYTVVPPDADAALRGELEGRGDLLPLDAPFYPGVTPLPRYQYGMGVAKSPQDGAPAHGDPVDAEHLLVFPTPEPGPNEALVYVLASEMNFNDIWAITGIPVSPFDARDADVQVTGSGGVAMVAQLGEELVREGRLAVGDLVTLYSGQSELLSPDQGLDPMAADFRIQGYERNDGSHAQFLVVQGPQMHRKLPGLTIEEAGSYGLTQGTIHRALFTTLAIQPGRRLFVEGASTGTGLDCLRMARQTGLAVVGMVSSEERGERVRQHGGQPVNRRDERWAACFTPVPDNPADWAAWEQAGEPFVNVVREQAGGEIDYVVSHAGENAFPRSFQALGEGGVLTFYGASSGYRFSFMGKAGASTPAAMFKRAGLRAGNTLLIVYGPGADDGIVDPVAIEAIEVGCALGAQVAVLADTASQREFVTSLGFGTRLTGVVSMDSIARRLGDDFDPPGPFPLLPDAFTESAEFKEAVRRFSDRTLKPIGSAVAPLLRNTLDKRGLPDVIFERPGRDGLSLATALVKPNVGKVLYAEDLSGQRLSFYAPQVWMRQRRILMPSAEIRGTHLNTAREFAEMQERIAAGMGDVMPPVPVALQDIAGAHQAMWENRHAGANYVAVHGLPRAGLKTRDELYRAWAISEAEKRGETLAHIDTGSAGALR</sequence>
<keyword evidence="6" id="KW-0547">Nucleotide-binding</keyword>
<feature type="domain" description="AMP-dependent synthetase/ligase" evidence="10">
    <location>
        <begin position="380"/>
        <end position="625"/>
    </location>
</feature>
<dbReference type="EC" id="6.2.1.1" evidence="2"/>
<dbReference type="SUPFAM" id="SSF51735">
    <property type="entry name" value="NAD(P)-binding Rossmann-fold domains"/>
    <property type="match status" value="1"/>
</dbReference>
<keyword evidence="5" id="KW-0436">Ligase</keyword>
<keyword evidence="7" id="KW-0067">ATP-binding</keyword>
<comment type="similarity">
    <text evidence="1">Belongs to the ATP-dependent AMP-binding enzyme family.</text>
</comment>
<feature type="domain" description="Acetyl-coenzyme A synthetase N-terminal" evidence="12">
    <location>
        <begin position="77"/>
        <end position="104"/>
    </location>
</feature>